<reference evidence="4" key="1">
    <citation type="journal article" date="2021" name="Sci. Adv.">
        <title>The American lobster genome reveals insights on longevity, neural, and immune adaptations.</title>
        <authorList>
            <person name="Polinski J.M."/>
            <person name="Zimin A.V."/>
            <person name="Clark K.F."/>
            <person name="Kohn A.B."/>
            <person name="Sadowski N."/>
            <person name="Timp W."/>
            <person name="Ptitsyn A."/>
            <person name="Khanna P."/>
            <person name="Romanova D.Y."/>
            <person name="Williams P."/>
            <person name="Greenwood S.J."/>
            <person name="Moroz L.L."/>
            <person name="Walt D.R."/>
            <person name="Bodnar A.G."/>
        </authorList>
    </citation>
    <scope>NUCLEOTIDE SEQUENCE</scope>
    <source>
        <strain evidence="4">GMGI-L3</strain>
    </source>
</reference>
<dbReference type="InterPro" id="IPR036438">
    <property type="entry name" value="Insulin-like_sf"/>
</dbReference>
<keyword evidence="3" id="KW-1133">Transmembrane helix</keyword>
<keyword evidence="3" id="KW-0812">Transmembrane</keyword>
<evidence type="ECO:0000256" key="1">
    <source>
        <dbReference type="ARBA" id="ARBA00022685"/>
    </source>
</evidence>
<keyword evidence="5" id="KW-1185">Reference proteome</keyword>
<evidence type="ECO:0000313" key="5">
    <source>
        <dbReference type="Proteomes" id="UP000747542"/>
    </source>
</evidence>
<accession>A0A8J5NAU8</accession>
<name>A0A8J5NAU8_HOMAM</name>
<feature type="transmembrane region" description="Helical" evidence="3">
    <location>
        <begin position="30"/>
        <end position="50"/>
    </location>
</feature>
<dbReference type="Gene3D" id="1.10.100.10">
    <property type="entry name" value="Insulin-like"/>
    <property type="match status" value="1"/>
</dbReference>
<protein>
    <submittedName>
        <fullName evidence="4">Insulin-like peptide 7-like</fullName>
    </submittedName>
</protein>
<keyword evidence="1" id="KW-0165">Cleavage on pair of basic residues</keyword>
<dbReference type="SUPFAM" id="SSF56994">
    <property type="entry name" value="Insulin-like"/>
    <property type="match status" value="1"/>
</dbReference>
<dbReference type="Proteomes" id="UP000747542">
    <property type="component" value="Unassembled WGS sequence"/>
</dbReference>
<proteinExistence type="predicted"/>
<organism evidence="4 5">
    <name type="scientific">Homarus americanus</name>
    <name type="common">American lobster</name>
    <dbReference type="NCBI Taxonomy" id="6706"/>
    <lineage>
        <taxon>Eukaryota</taxon>
        <taxon>Metazoa</taxon>
        <taxon>Ecdysozoa</taxon>
        <taxon>Arthropoda</taxon>
        <taxon>Crustacea</taxon>
        <taxon>Multicrustacea</taxon>
        <taxon>Malacostraca</taxon>
        <taxon>Eumalacostraca</taxon>
        <taxon>Eucarida</taxon>
        <taxon>Decapoda</taxon>
        <taxon>Pleocyemata</taxon>
        <taxon>Astacidea</taxon>
        <taxon>Nephropoidea</taxon>
        <taxon>Nephropidae</taxon>
        <taxon>Homarus</taxon>
    </lineage>
</organism>
<keyword evidence="3" id="KW-0472">Membrane</keyword>
<feature type="non-terminal residue" evidence="4">
    <location>
        <position position="1"/>
    </location>
</feature>
<evidence type="ECO:0000313" key="4">
    <source>
        <dbReference type="EMBL" id="KAG7176635.1"/>
    </source>
</evidence>
<dbReference type="AlphaFoldDB" id="A0A8J5NAU8"/>
<sequence>VVHAAADRGPLTRRRCQSYHWGSTTAGKNYRVMVVVIAAILVVVSTSWALEPYLIRQLESRTEAEWEVLWNKERLALCRARLRHNLEAICGKDVYRRSLTPPNHHHIKRSTDTCLKVHDGDGERDVRDKRAVSVNLPTATIEITPSSPDTGQHNINTRSPFLSVHQANLFVTTWVRGRRGSHYRRRRQSSSITAECCTTVGCTWEEYAEYCPTSSRLRPGVTPI</sequence>
<gene>
    <name evidence="4" type="primary">Ilp7-L</name>
    <name evidence="4" type="ORF">Hamer_G015445</name>
</gene>
<keyword evidence="2" id="KW-0732">Signal</keyword>
<evidence type="ECO:0000256" key="2">
    <source>
        <dbReference type="ARBA" id="ARBA00022729"/>
    </source>
</evidence>
<dbReference type="EMBL" id="JAHLQT010003055">
    <property type="protein sequence ID" value="KAG7176635.1"/>
    <property type="molecule type" value="Genomic_DNA"/>
</dbReference>
<comment type="caution">
    <text evidence="4">The sequence shown here is derived from an EMBL/GenBank/DDBJ whole genome shotgun (WGS) entry which is preliminary data.</text>
</comment>
<evidence type="ECO:0000256" key="3">
    <source>
        <dbReference type="SAM" id="Phobius"/>
    </source>
</evidence>